<dbReference type="GO" id="GO:0005506">
    <property type="term" value="F:iron ion binding"/>
    <property type="evidence" value="ECO:0007669"/>
    <property type="project" value="InterPro"/>
</dbReference>
<evidence type="ECO:0000256" key="1">
    <source>
        <dbReference type="ARBA" id="ARBA00001961"/>
    </source>
</evidence>
<comment type="cofactor">
    <cofactor evidence="1">
        <name>L-ascorbate</name>
        <dbReference type="ChEBI" id="CHEBI:38290"/>
    </cofactor>
</comment>
<evidence type="ECO:0000256" key="4">
    <source>
        <dbReference type="ARBA" id="ARBA00022964"/>
    </source>
</evidence>
<comment type="caution">
    <text evidence="8">The sequence shown here is derived from an EMBL/GenBank/DDBJ whole genome shotgun (WGS) entry which is preliminary data.</text>
</comment>
<dbReference type="PANTHER" id="PTHR10730">
    <property type="entry name" value="PROCOLLAGEN-LYSINE,2-OXOGLUTARATE 5-DIOXYGENASE/GLYCOSYLTRANSFERASE 25 FAMILY MEMBER"/>
    <property type="match status" value="1"/>
</dbReference>
<keyword evidence="5" id="KW-0560">Oxidoreductase</keyword>
<dbReference type="PANTHER" id="PTHR10730:SF45">
    <property type="entry name" value="PROCOLLAGEN-LYSINE,2-OXOGLUTARATE 5-DIOXYGENASE"/>
    <property type="match status" value="1"/>
</dbReference>
<keyword evidence="2" id="KW-0479">Metal-binding</keyword>
<dbReference type="GO" id="GO:0031418">
    <property type="term" value="F:L-ascorbic acid binding"/>
    <property type="evidence" value="ECO:0007669"/>
    <property type="project" value="InterPro"/>
</dbReference>
<keyword evidence="6" id="KW-0408">Iron</keyword>
<dbReference type="AlphaFoldDB" id="A0AA38IBA0"/>
<evidence type="ECO:0000256" key="6">
    <source>
        <dbReference type="ARBA" id="ARBA00023004"/>
    </source>
</evidence>
<dbReference type="InterPro" id="IPR050757">
    <property type="entry name" value="Collagen_mod_GT25"/>
</dbReference>
<proteinExistence type="predicted"/>
<evidence type="ECO:0000313" key="8">
    <source>
        <dbReference type="EMBL" id="KAJ3653295.1"/>
    </source>
</evidence>
<dbReference type="Proteomes" id="UP001168821">
    <property type="component" value="Unassembled WGS sequence"/>
</dbReference>
<accession>A0AA38IBA0</accession>
<dbReference type="FunFam" id="2.60.120.620:FF:000026">
    <property type="entry name" value="Procollagen-lysine,2-oxoglutarate 5-dioxygenase"/>
    <property type="match status" value="1"/>
</dbReference>
<dbReference type="GO" id="GO:0008475">
    <property type="term" value="F:procollagen-lysine 5-dioxygenase activity"/>
    <property type="evidence" value="ECO:0007669"/>
    <property type="project" value="TreeGrafter"/>
</dbReference>
<feature type="domain" description="Fe2OG dioxygenase" evidence="7">
    <location>
        <begin position="220"/>
        <end position="313"/>
    </location>
</feature>
<gene>
    <name evidence="8" type="ORF">Zmor_012554</name>
</gene>
<dbReference type="Gene3D" id="2.60.120.620">
    <property type="entry name" value="q2cbj1_9rhob like domain"/>
    <property type="match status" value="1"/>
</dbReference>
<evidence type="ECO:0000256" key="2">
    <source>
        <dbReference type="ARBA" id="ARBA00022723"/>
    </source>
</evidence>
<dbReference type="Pfam" id="PF03171">
    <property type="entry name" value="2OG-FeII_Oxy"/>
    <property type="match status" value="1"/>
</dbReference>
<protein>
    <recommendedName>
        <fullName evidence="7">Fe2OG dioxygenase domain-containing protein</fullName>
    </recommendedName>
</protein>
<dbReference type="GO" id="GO:0005783">
    <property type="term" value="C:endoplasmic reticulum"/>
    <property type="evidence" value="ECO:0007669"/>
    <property type="project" value="TreeGrafter"/>
</dbReference>
<dbReference type="EMBL" id="JALNTZ010000004">
    <property type="protein sequence ID" value="KAJ3653295.1"/>
    <property type="molecule type" value="Genomic_DNA"/>
</dbReference>
<dbReference type="SMART" id="SM00702">
    <property type="entry name" value="P4Hc"/>
    <property type="match status" value="1"/>
</dbReference>
<evidence type="ECO:0000259" key="7">
    <source>
        <dbReference type="PROSITE" id="PS51471"/>
    </source>
</evidence>
<dbReference type="InterPro" id="IPR006620">
    <property type="entry name" value="Pro_4_hyd_alph"/>
</dbReference>
<evidence type="ECO:0000256" key="3">
    <source>
        <dbReference type="ARBA" id="ARBA00022729"/>
    </source>
</evidence>
<sequence>MGYVIGPLFTYRTGTRANHVVFFACSRGLWNVPFIGNSYVINATLLKKYDRSKLNYAKDNLDADMAFCANLRDLDVFLYVSNRVDFGHLVNPETYDVTRTEPEMYQIFDNERDWEDRFIHEEYPESFNPDKKNAQPCPDVYWFPIVSPRFCTSLINMMEAFGKWSDGSNQDTRLEGGYEAVPTRDIHMNQVGWESHWLEFLRKYVRPLQEHVFLGYFHDPPRSLMNFVVRYKPGEQPSLRPHHDSSTYTINIALNRRGEDYEGGGCRFIRYNCSVVDTKPGWLLMHPGRLTHYHEGLLVTKGIRYIMIAFVDP</sequence>
<name>A0AA38IBA0_9CUCU</name>
<keyword evidence="3" id="KW-0732">Signal</keyword>
<dbReference type="InterPro" id="IPR044861">
    <property type="entry name" value="IPNS-like_FE2OG_OXY"/>
</dbReference>
<reference evidence="8" key="1">
    <citation type="journal article" date="2023" name="G3 (Bethesda)">
        <title>Whole genome assemblies of Zophobas morio and Tenebrio molitor.</title>
        <authorList>
            <person name="Kaur S."/>
            <person name="Stinson S.A."/>
            <person name="diCenzo G.C."/>
        </authorList>
    </citation>
    <scope>NUCLEOTIDE SEQUENCE</scope>
    <source>
        <strain evidence="8">QUZm001</strain>
    </source>
</reference>
<dbReference type="PROSITE" id="PS51471">
    <property type="entry name" value="FE2OG_OXY"/>
    <property type="match status" value="1"/>
</dbReference>
<keyword evidence="4" id="KW-0223">Dioxygenase</keyword>
<evidence type="ECO:0000256" key="5">
    <source>
        <dbReference type="ARBA" id="ARBA00023002"/>
    </source>
</evidence>
<keyword evidence="9" id="KW-1185">Reference proteome</keyword>
<evidence type="ECO:0000313" key="9">
    <source>
        <dbReference type="Proteomes" id="UP001168821"/>
    </source>
</evidence>
<organism evidence="8 9">
    <name type="scientific">Zophobas morio</name>
    <dbReference type="NCBI Taxonomy" id="2755281"/>
    <lineage>
        <taxon>Eukaryota</taxon>
        <taxon>Metazoa</taxon>
        <taxon>Ecdysozoa</taxon>
        <taxon>Arthropoda</taxon>
        <taxon>Hexapoda</taxon>
        <taxon>Insecta</taxon>
        <taxon>Pterygota</taxon>
        <taxon>Neoptera</taxon>
        <taxon>Endopterygota</taxon>
        <taxon>Coleoptera</taxon>
        <taxon>Polyphaga</taxon>
        <taxon>Cucujiformia</taxon>
        <taxon>Tenebrionidae</taxon>
        <taxon>Zophobas</taxon>
    </lineage>
</organism>
<dbReference type="InterPro" id="IPR005123">
    <property type="entry name" value="Oxoglu/Fe-dep_dioxygenase_dom"/>
</dbReference>